<dbReference type="Proteomes" id="UP001632038">
    <property type="component" value="Unassembled WGS sequence"/>
</dbReference>
<gene>
    <name evidence="2" type="ORF">CASFOL_035855</name>
</gene>
<evidence type="ECO:0000313" key="3">
    <source>
        <dbReference type="Proteomes" id="UP001632038"/>
    </source>
</evidence>
<organism evidence="2 3">
    <name type="scientific">Castilleja foliolosa</name>
    <dbReference type="NCBI Taxonomy" id="1961234"/>
    <lineage>
        <taxon>Eukaryota</taxon>
        <taxon>Viridiplantae</taxon>
        <taxon>Streptophyta</taxon>
        <taxon>Embryophyta</taxon>
        <taxon>Tracheophyta</taxon>
        <taxon>Spermatophyta</taxon>
        <taxon>Magnoliopsida</taxon>
        <taxon>eudicotyledons</taxon>
        <taxon>Gunneridae</taxon>
        <taxon>Pentapetalae</taxon>
        <taxon>asterids</taxon>
        <taxon>lamiids</taxon>
        <taxon>Lamiales</taxon>
        <taxon>Orobanchaceae</taxon>
        <taxon>Pedicularideae</taxon>
        <taxon>Castillejinae</taxon>
        <taxon>Castilleja</taxon>
    </lineage>
</organism>
<evidence type="ECO:0000256" key="1">
    <source>
        <dbReference type="SAM" id="Phobius"/>
    </source>
</evidence>
<feature type="transmembrane region" description="Helical" evidence="1">
    <location>
        <begin position="6"/>
        <end position="25"/>
    </location>
</feature>
<protein>
    <recommendedName>
        <fullName evidence="4">ATP synthase F0 subunit 8</fullName>
    </recommendedName>
</protein>
<dbReference type="EMBL" id="JAVIJP010000066">
    <property type="protein sequence ID" value="KAL3620943.1"/>
    <property type="molecule type" value="Genomic_DNA"/>
</dbReference>
<name>A0ABD3BUN8_9LAMI</name>
<evidence type="ECO:0008006" key="4">
    <source>
        <dbReference type="Google" id="ProtNLM"/>
    </source>
</evidence>
<accession>A0ABD3BUN8</accession>
<keyword evidence="1" id="KW-0472">Membrane</keyword>
<reference evidence="3" key="1">
    <citation type="journal article" date="2024" name="IScience">
        <title>Strigolactones Initiate the Formation of Haustorium-like Structures in Castilleja.</title>
        <authorList>
            <person name="Buerger M."/>
            <person name="Peterson D."/>
            <person name="Chory J."/>
        </authorList>
    </citation>
    <scope>NUCLEOTIDE SEQUENCE [LARGE SCALE GENOMIC DNA]</scope>
</reference>
<evidence type="ECO:0000313" key="2">
    <source>
        <dbReference type="EMBL" id="KAL3620943.1"/>
    </source>
</evidence>
<keyword evidence="1" id="KW-1133">Transmembrane helix</keyword>
<keyword evidence="3" id="KW-1185">Reference proteome</keyword>
<comment type="caution">
    <text evidence="2">The sequence shown here is derived from an EMBL/GenBank/DDBJ whole genome shotgun (WGS) entry which is preliminary data.</text>
</comment>
<dbReference type="AlphaFoldDB" id="A0ABD3BUN8"/>
<keyword evidence="1" id="KW-0812">Transmembrane</keyword>
<proteinExistence type="predicted"/>
<sequence length="38" mass="4569">MATQDFIWNSSGLVFMIMYWLRNYAFQNTNSLKETFSI</sequence>